<keyword evidence="4" id="KW-0687">Ribonucleoprotein</keyword>
<accession>A0A7M4ECF4</accession>
<dbReference type="GeneTree" id="ENSGT00940000154720"/>
<reference evidence="8" key="2">
    <citation type="submission" date="2025-09" db="UniProtKB">
        <authorList>
            <consortium name="Ensembl"/>
        </authorList>
    </citation>
    <scope>IDENTIFICATION</scope>
</reference>
<dbReference type="RefSeq" id="XP_019408181.1">
    <property type="nucleotide sequence ID" value="XM_019552636.1"/>
</dbReference>
<dbReference type="Ensembl" id="ENSCPRT00005008919.1">
    <property type="protein sequence ID" value="ENSCPRP00005007606.1"/>
    <property type="gene ID" value="ENSCPRG00005005404.1"/>
</dbReference>
<comment type="function">
    <text evidence="7">Component of the small ribosomal subunit. The ribosome is a large ribonucleoprotein complex responsible for the synthesis of proteins in the cell.</text>
</comment>
<dbReference type="GO" id="GO:0008270">
    <property type="term" value="F:zinc ion binding"/>
    <property type="evidence" value="ECO:0007669"/>
    <property type="project" value="Ensembl"/>
</dbReference>
<dbReference type="Proteomes" id="UP000594220">
    <property type="component" value="Unplaced"/>
</dbReference>
<evidence type="ECO:0000256" key="1">
    <source>
        <dbReference type="ARBA" id="ARBA00009083"/>
    </source>
</evidence>
<sequence length="56" mass="6738">MGHQQLYWSNHKKLRQGLHSCCMCSNQHSLICKYGLNMCWQCFRQYAKDIVFIKLD</sequence>
<evidence type="ECO:0000256" key="2">
    <source>
        <dbReference type="ARBA" id="ARBA00011542"/>
    </source>
</evidence>
<comment type="subunit">
    <text evidence="2">Component of the 40S small ribosomal subunit.</text>
</comment>
<dbReference type="OMA" id="HCFREIA"/>
<keyword evidence="9" id="KW-1185">Reference proteome</keyword>
<evidence type="ECO:0000256" key="4">
    <source>
        <dbReference type="ARBA" id="ARBA00023274"/>
    </source>
</evidence>
<dbReference type="OrthoDB" id="10252683at2759"/>
<dbReference type="KEGG" id="cpoo:109321873"/>
<evidence type="ECO:0000313" key="9">
    <source>
        <dbReference type="Proteomes" id="UP000594220"/>
    </source>
</evidence>
<proteinExistence type="inferred from homology"/>
<dbReference type="GO" id="GO:0002181">
    <property type="term" value="P:cytoplasmic translation"/>
    <property type="evidence" value="ECO:0007669"/>
    <property type="project" value="Ensembl"/>
</dbReference>
<reference evidence="8" key="1">
    <citation type="submission" date="2025-08" db="UniProtKB">
        <authorList>
            <consortium name="Ensembl"/>
        </authorList>
    </citation>
    <scope>IDENTIFICATION</scope>
</reference>
<dbReference type="AlphaFoldDB" id="A0A7M4ECF4"/>
<protein>
    <recommendedName>
        <fullName evidence="5">Small ribosomal subunit protein uS14</fullName>
    </recommendedName>
    <alternativeName>
        <fullName evidence="6">40S ribosomal protein S29</fullName>
    </alternativeName>
</protein>
<dbReference type="CTD" id="6235"/>
<dbReference type="InterPro" id="IPR039744">
    <property type="entry name" value="RIbosomal_uS14_euk_arc"/>
</dbReference>
<comment type="similarity">
    <text evidence="1">Belongs to the universal ribosomal protein uS14 family.</text>
</comment>
<dbReference type="InterPro" id="IPR043140">
    <property type="entry name" value="Ribosomal_uS14_sf"/>
</dbReference>
<evidence type="ECO:0000256" key="7">
    <source>
        <dbReference type="ARBA" id="ARBA00045746"/>
    </source>
</evidence>
<dbReference type="GO" id="GO:0022627">
    <property type="term" value="C:cytosolic small ribosomal subunit"/>
    <property type="evidence" value="ECO:0007669"/>
    <property type="project" value="Ensembl"/>
</dbReference>
<name>A0A7M4ECF4_CROPO</name>
<dbReference type="GO" id="GO:0003735">
    <property type="term" value="F:structural constituent of ribosome"/>
    <property type="evidence" value="ECO:0007669"/>
    <property type="project" value="Ensembl"/>
</dbReference>
<dbReference type="PANTHER" id="PTHR12010">
    <property type="entry name" value="40S RIBOSOMAL PROTEIN S29"/>
    <property type="match status" value="1"/>
</dbReference>
<gene>
    <name evidence="8" type="primary">RPS29</name>
</gene>
<dbReference type="FunFam" id="4.10.830.10:FF:000002">
    <property type="entry name" value="40S ribosomal protein S29"/>
    <property type="match status" value="1"/>
</dbReference>
<keyword evidence="3" id="KW-0689">Ribosomal protein</keyword>
<evidence type="ECO:0000256" key="6">
    <source>
        <dbReference type="ARBA" id="ARBA00035455"/>
    </source>
</evidence>
<evidence type="ECO:0000256" key="5">
    <source>
        <dbReference type="ARBA" id="ARBA00035167"/>
    </source>
</evidence>
<evidence type="ECO:0000256" key="3">
    <source>
        <dbReference type="ARBA" id="ARBA00022980"/>
    </source>
</evidence>
<dbReference type="Gene3D" id="4.10.830.10">
    <property type="entry name" value="30s Ribosomal Protein S14, Chain N"/>
    <property type="match status" value="1"/>
</dbReference>
<organism evidence="8 9">
    <name type="scientific">Crocodylus porosus</name>
    <name type="common">Saltwater crocodile</name>
    <name type="synonym">Estuarine crocodile</name>
    <dbReference type="NCBI Taxonomy" id="8502"/>
    <lineage>
        <taxon>Eukaryota</taxon>
        <taxon>Metazoa</taxon>
        <taxon>Chordata</taxon>
        <taxon>Craniata</taxon>
        <taxon>Vertebrata</taxon>
        <taxon>Euteleostomi</taxon>
        <taxon>Archelosauria</taxon>
        <taxon>Archosauria</taxon>
        <taxon>Crocodylia</taxon>
        <taxon>Longirostres</taxon>
        <taxon>Crocodylidae</taxon>
        <taxon>Crocodylus</taxon>
    </lineage>
</organism>
<dbReference type="PANTHER" id="PTHR12010:SF2">
    <property type="entry name" value="40S RIBOSOMAL PROTEIN S29"/>
    <property type="match status" value="1"/>
</dbReference>
<dbReference type="GeneID" id="109321873"/>
<evidence type="ECO:0000313" key="8">
    <source>
        <dbReference type="Ensembl" id="ENSCPRP00005007606.1"/>
    </source>
</evidence>